<dbReference type="PROSITE" id="PS50929">
    <property type="entry name" value="ABC_TM1F"/>
    <property type="match status" value="1"/>
</dbReference>
<dbReference type="AlphaFoldDB" id="U4TP27"/>
<gene>
    <name evidence="10" type="ORF">L248_2045</name>
</gene>
<feature type="transmembrane region" description="Helical" evidence="7">
    <location>
        <begin position="240"/>
        <end position="262"/>
    </location>
</feature>
<comment type="subcellular location">
    <subcellularLocation>
        <location evidence="1">Cell membrane</location>
        <topology evidence="1">Multi-pass membrane protein</topology>
    </subcellularLocation>
</comment>
<dbReference type="InterPro" id="IPR027417">
    <property type="entry name" value="P-loop_NTPase"/>
</dbReference>
<dbReference type="GO" id="GO:0005886">
    <property type="term" value="C:plasma membrane"/>
    <property type="evidence" value="ECO:0007669"/>
    <property type="project" value="UniProtKB-SubCell"/>
</dbReference>
<accession>U4TP27</accession>
<name>U4TP27_9LACO</name>
<dbReference type="InterPro" id="IPR011527">
    <property type="entry name" value="ABC1_TM_dom"/>
</dbReference>
<evidence type="ECO:0000256" key="4">
    <source>
        <dbReference type="ARBA" id="ARBA00022840"/>
    </source>
</evidence>
<dbReference type="GO" id="GO:0140359">
    <property type="term" value="F:ABC-type transporter activity"/>
    <property type="evidence" value="ECO:0007669"/>
    <property type="project" value="InterPro"/>
</dbReference>
<dbReference type="Gene3D" id="1.20.1560.10">
    <property type="entry name" value="ABC transporter type 1, transmembrane domain"/>
    <property type="match status" value="1"/>
</dbReference>
<evidence type="ECO:0000313" key="11">
    <source>
        <dbReference type="Proteomes" id="UP000030647"/>
    </source>
</evidence>
<dbReference type="Pfam" id="PF00664">
    <property type="entry name" value="ABC_membrane"/>
    <property type="match status" value="1"/>
</dbReference>
<keyword evidence="6 7" id="KW-0472">Membrane</keyword>
<dbReference type="HOGENOM" id="CLU_000604_84_3_9"/>
<keyword evidence="4" id="KW-0067">ATP-binding</keyword>
<feature type="domain" description="ABC transmembrane type-1" evidence="9">
    <location>
        <begin position="118"/>
        <end position="298"/>
    </location>
</feature>
<keyword evidence="5 7" id="KW-1133">Transmembrane helix</keyword>
<dbReference type="eggNOG" id="COG4988">
    <property type="taxonomic scope" value="Bacteria"/>
</dbReference>
<proteinExistence type="predicted"/>
<evidence type="ECO:0000256" key="7">
    <source>
        <dbReference type="SAM" id="Phobius"/>
    </source>
</evidence>
<dbReference type="SUPFAM" id="SSF90123">
    <property type="entry name" value="ABC transporter transmembrane region"/>
    <property type="match status" value="1"/>
</dbReference>
<feature type="transmembrane region" description="Helical" evidence="7">
    <location>
        <begin position="268"/>
        <end position="285"/>
    </location>
</feature>
<dbReference type="GO" id="GO:0005524">
    <property type="term" value="F:ATP binding"/>
    <property type="evidence" value="ECO:0007669"/>
    <property type="project" value="UniProtKB-KW"/>
</dbReference>
<evidence type="ECO:0000259" key="8">
    <source>
        <dbReference type="PROSITE" id="PS50893"/>
    </source>
</evidence>
<evidence type="ECO:0000256" key="1">
    <source>
        <dbReference type="ARBA" id="ARBA00004651"/>
    </source>
</evidence>
<feature type="domain" description="ABC transporter" evidence="8">
    <location>
        <begin position="332"/>
        <end position="564"/>
    </location>
</feature>
<dbReference type="Pfam" id="PF00005">
    <property type="entry name" value="ABC_tran"/>
    <property type="match status" value="1"/>
</dbReference>
<sequence>MKSLFKELFRYGRAGRAGALQQMIDEAVMLLLPVAAAAVVLTWWTERHWSWGGLELIAGLLGVTGGYYLLPGARRRIQEWTVLAKREIRTRYLRGLFTPALVDDPALTSHQVIQRDLNGIARLDSFYGTFLPAICASGLVYAVLVVLAVAWHSWVALLPLLCMVLMGGGMMLLQKLSPTINRQYMQGFLKMGGRFLDDLGGMRTLVLFGAGERSAAAFAEDAEFFRGKTMALLKYQLQSLFVLNGVVFAGIGGSALLLAPAVTTGRLTLTQAGVLWLLLAQLLVFERRLGYFMHIIMSTRPALQNISRVISTGETAPAGPTDAATSAPITTVRFQDASFHYPDGQPLWAHVTLTLQPGRLIGLVGKNGSGKSTLAQILRGRLKITSGTVMFNDETATQLTPAEFTSHVAYLNDRPYLFSGTIGENIALGVPDQTGWWAQVQALGLCAFVEALPQGLATPVGENGRFLSPGQRQQIAFARLVLMAKDVYVFDEATANIDAENAQIMMTAMQRLSQTKIVLCITHEWQAIRLLDQINFLAQGRITTAGYSELAKDNPDFKRLLASQQGMEAAG</sequence>
<evidence type="ECO:0000256" key="3">
    <source>
        <dbReference type="ARBA" id="ARBA00022741"/>
    </source>
</evidence>
<evidence type="ECO:0000313" key="10">
    <source>
        <dbReference type="EMBL" id="ERL65969.1"/>
    </source>
</evidence>
<keyword evidence="2 7" id="KW-0812">Transmembrane</keyword>
<dbReference type="InterPro" id="IPR039421">
    <property type="entry name" value="Type_1_exporter"/>
</dbReference>
<dbReference type="PROSITE" id="PS50893">
    <property type="entry name" value="ABC_TRANSPORTER_2"/>
    <property type="match status" value="1"/>
</dbReference>
<organism evidence="10 11">
    <name type="scientific">Schleiferilactobacillus shenzhenensis LY-73</name>
    <dbReference type="NCBI Taxonomy" id="1231336"/>
    <lineage>
        <taxon>Bacteria</taxon>
        <taxon>Bacillati</taxon>
        <taxon>Bacillota</taxon>
        <taxon>Bacilli</taxon>
        <taxon>Lactobacillales</taxon>
        <taxon>Lactobacillaceae</taxon>
        <taxon>Schleiferilactobacillus</taxon>
    </lineage>
</organism>
<dbReference type="SMART" id="SM00382">
    <property type="entry name" value="AAA"/>
    <property type="match status" value="1"/>
</dbReference>
<dbReference type="Proteomes" id="UP000030647">
    <property type="component" value="Unassembled WGS sequence"/>
</dbReference>
<dbReference type="InterPro" id="IPR036640">
    <property type="entry name" value="ABC1_TM_sf"/>
</dbReference>
<dbReference type="EMBL" id="KI271584">
    <property type="protein sequence ID" value="ERL65969.1"/>
    <property type="molecule type" value="Genomic_DNA"/>
</dbReference>
<dbReference type="SUPFAM" id="SSF52540">
    <property type="entry name" value="P-loop containing nucleoside triphosphate hydrolases"/>
    <property type="match status" value="1"/>
</dbReference>
<evidence type="ECO:0000256" key="2">
    <source>
        <dbReference type="ARBA" id="ARBA00022692"/>
    </source>
</evidence>
<feature type="transmembrane region" description="Helical" evidence="7">
    <location>
        <begin position="27"/>
        <end position="45"/>
    </location>
</feature>
<dbReference type="Gene3D" id="3.40.50.300">
    <property type="entry name" value="P-loop containing nucleotide triphosphate hydrolases"/>
    <property type="match status" value="1"/>
</dbReference>
<dbReference type="InterPro" id="IPR003439">
    <property type="entry name" value="ABC_transporter-like_ATP-bd"/>
</dbReference>
<keyword evidence="3" id="KW-0547">Nucleotide-binding</keyword>
<dbReference type="GO" id="GO:0016887">
    <property type="term" value="F:ATP hydrolysis activity"/>
    <property type="evidence" value="ECO:0007669"/>
    <property type="project" value="InterPro"/>
</dbReference>
<dbReference type="InterPro" id="IPR003593">
    <property type="entry name" value="AAA+_ATPase"/>
</dbReference>
<dbReference type="STRING" id="1231336.L248_2045"/>
<dbReference type="PANTHER" id="PTHR24221">
    <property type="entry name" value="ATP-BINDING CASSETTE SUB-FAMILY B"/>
    <property type="match status" value="1"/>
</dbReference>
<protein>
    <submittedName>
        <fullName evidence="10">Uncharacterized protein</fullName>
    </submittedName>
</protein>
<evidence type="ECO:0000259" key="9">
    <source>
        <dbReference type="PROSITE" id="PS50929"/>
    </source>
</evidence>
<reference evidence="11" key="1">
    <citation type="journal article" date="2013" name="Genome Announc.">
        <title>Whole-Genome Sequencing of Lactobacillus shenzhenensis Strain LY-73T.</title>
        <authorList>
            <person name="Lin Z."/>
            <person name="Liu Z."/>
            <person name="Yang R."/>
            <person name="Zou Y."/>
            <person name="Wan D."/>
            <person name="Chen J."/>
            <person name="Guo M."/>
            <person name="Zhao J."/>
            <person name="Fang C."/>
            <person name="Yang R."/>
            <person name="Liu F."/>
        </authorList>
    </citation>
    <scope>NUCLEOTIDE SEQUENCE [LARGE SCALE GENOMIC DNA]</scope>
    <source>
        <strain evidence="11">LY-73</strain>
    </source>
</reference>
<feature type="transmembrane region" description="Helical" evidence="7">
    <location>
        <begin position="51"/>
        <end position="70"/>
    </location>
</feature>
<dbReference type="PANTHER" id="PTHR24221:SF590">
    <property type="entry name" value="COMPONENT LINKED WITH THE ASSEMBLY OF CYTOCHROME' TRANSPORT TRANSMEMBRANE ATP-BINDING PROTEIN ABC TRANSPORTER CYDD-RELATED"/>
    <property type="match status" value="1"/>
</dbReference>
<feature type="transmembrane region" description="Helical" evidence="7">
    <location>
        <begin position="125"/>
        <end position="148"/>
    </location>
</feature>
<keyword evidence="11" id="KW-1185">Reference proteome</keyword>
<evidence type="ECO:0000256" key="5">
    <source>
        <dbReference type="ARBA" id="ARBA00022989"/>
    </source>
</evidence>
<evidence type="ECO:0000256" key="6">
    <source>
        <dbReference type="ARBA" id="ARBA00023136"/>
    </source>
</evidence>
<feature type="transmembrane region" description="Helical" evidence="7">
    <location>
        <begin position="154"/>
        <end position="173"/>
    </location>
</feature>